<feature type="compositionally biased region" description="Polar residues" evidence="1">
    <location>
        <begin position="177"/>
        <end position="189"/>
    </location>
</feature>
<protein>
    <submittedName>
        <fullName evidence="2">Uncharacterized protein</fullName>
    </submittedName>
</protein>
<organism evidence="2 3">
    <name type="scientific">Penaeus vannamei</name>
    <name type="common">Whiteleg shrimp</name>
    <name type="synonym">Litopenaeus vannamei</name>
    <dbReference type="NCBI Taxonomy" id="6689"/>
    <lineage>
        <taxon>Eukaryota</taxon>
        <taxon>Metazoa</taxon>
        <taxon>Ecdysozoa</taxon>
        <taxon>Arthropoda</taxon>
        <taxon>Crustacea</taxon>
        <taxon>Multicrustacea</taxon>
        <taxon>Malacostraca</taxon>
        <taxon>Eumalacostraca</taxon>
        <taxon>Eucarida</taxon>
        <taxon>Decapoda</taxon>
        <taxon>Dendrobranchiata</taxon>
        <taxon>Penaeoidea</taxon>
        <taxon>Penaeidae</taxon>
        <taxon>Penaeus</taxon>
    </lineage>
</organism>
<dbReference type="OrthoDB" id="6354281at2759"/>
<reference evidence="2 3" key="2">
    <citation type="submission" date="2019-01" db="EMBL/GenBank/DDBJ databases">
        <title>The decoding of complex shrimp genome reveals the adaptation for benthos swimmer, frequently molting mechanism and breeding impact on genome.</title>
        <authorList>
            <person name="Sun Y."/>
            <person name="Gao Y."/>
            <person name="Yu Y."/>
        </authorList>
    </citation>
    <scope>NUCLEOTIDE SEQUENCE [LARGE SCALE GENOMIC DNA]</scope>
    <source>
        <tissue evidence="2">Muscle</tissue>
    </source>
</reference>
<dbReference type="EMBL" id="QCYY01000148">
    <property type="protein sequence ID" value="ROT85952.1"/>
    <property type="molecule type" value="Genomic_DNA"/>
</dbReference>
<feature type="compositionally biased region" description="Acidic residues" evidence="1">
    <location>
        <begin position="66"/>
        <end position="81"/>
    </location>
</feature>
<feature type="region of interest" description="Disordered" evidence="1">
    <location>
        <begin position="56"/>
        <end position="146"/>
    </location>
</feature>
<accession>A0A3R7PG02</accession>
<keyword evidence="3" id="KW-1185">Reference proteome</keyword>
<proteinExistence type="predicted"/>
<dbReference type="AlphaFoldDB" id="A0A3R7PG02"/>
<evidence type="ECO:0000313" key="2">
    <source>
        <dbReference type="EMBL" id="ROT85952.1"/>
    </source>
</evidence>
<dbReference type="Proteomes" id="UP000283509">
    <property type="component" value="Unassembled WGS sequence"/>
</dbReference>
<feature type="compositionally biased region" description="Basic and acidic residues" evidence="1">
    <location>
        <begin position="56"/>
        <end position="65"/>
    </location>
</feature>
<name>A0A3R7PG02_PENVA</name>
<sequence length="435" mass="48759">MERIIVSQKTLVARESSGKPRRTISLCVADLTAFPAGAFSLCTCVGTEAVMLRRREEEMSHHSIEETESECECDTSEEEESKNEKDARGVSSSSVRGILSKSIGQENGQSHAEGATKVVPPHVPRLHFSPEHTPRNVHRQTSEETANANVAATTLHSHYNNQDSSEDLNGKEEHQDVNPQSRRNVQSGKEQLGVMRMGSREYDLLPVARDEEEMRPKSAPSAKTGICRSSRYPYTTQLTRTTRKNFLERNKNTYVPSGTGCKVRRIGDKTSYNVRLNKDQVQHTALRASSLRNREIESLLKKQQKLTLDDWREQNNVVEPDYIVGGSVHMEVWRHAETSSCSVRISESSRFSSASSLESPLPARASEDWHYALNFDFRGVSEIRDGEAPRRVLHQCQGATYVQAECRHSVTQGTLIRKITKRGNPLNTPSGDVLS</sequence>
<evidence type="ECO:0000313" key="3">
    <source>
        <dbReference type="Proteomes" id="UP000283509"/>
    </source>
</evidence>
<gene>
    <name evidence="2" type="ORF">C7M84_003537</name>
</gene>
<feature type="region of interest" description="Disordered" evidence="1">
    <location>
        <begin position="160"/>
        <end position="191"/>
    </location>
</feature>
<evidence type="ECO:0000256" key="1">
    <source>
        <dbReference type="SAM" id="MobiDB-lite"/>
    </source>
</evidence>
<reference evidence="2 3" key="1">
    <citation type="submission" date="2018-04" db="EMBL/GenBank/DDBJ databases">
        <authorList>
            <person name="Zhang X."/>
            <person name="Yuan J."/>
            <person name="Li F."/>
            <person name="Xiang J."/>
        </authorList>
    </citation>
    <scope>NUCLEOTIDE SEQUENCE [LARGE SCALE GENOMIC DNA]</scope>
    <source>
        <tissue evidence="2">Muscle</tissue>
    </source>
</reference>
<comment type="caution">
    <text evidence="2">The sequence shown here is derived from an EMBL/GenBank/DDBJ whole genome shotgun (WGS) entry which is preliminary data.</text>
</comment>